<dbReference type="RefSeq" id="WP_144870474.1">
    <property type="nucleotide sequence ID" value="NZ_LR213902.1"/>
</dbReference>
<evidence type="ECO:0000313" key="3">
    <source>
        <dbReference type="Proteomes" id="UP000320055"/>
    </source>
</evidence>
<dbReference type="Gene3D" id="3.90.75.20">
    <property type="match status" value="1"/>
</dbReference>
<dbReference type="EMBL" id="CAACVJ010000059">
    <property type="protein sequence ID" value="VEP12511.1"/>
    <property type="molecule type" value="Genomic_DNA"/>
</dbReference>
<dbReference type="SUPFAM" id="SSF54060">
    <property type="entry name" value="His-Me finger endonucleases"/>
    <property type="match status" value="1"/>
</dbReference>
<organism evidence="2 3">
    <name type="scientific">Hyella patelloides LEGE 07179</name>
    <dbReference type="NCBI Taxonomy" id="945734"/>
    <lineage>
        <taxon>Bacteria</taxon>
        <taxon>Bacillati</taxon>
        <taxon>Cyanobacteriota</taxon>
        <taxon>Cyanophyceae</taxon>
        <taxon>Pleurocapsales</taxon>
        <taxon>Hyellaceae</taxon>
        <taxon>Hyella</taxon>
    </lineage>
</organism>
<sequence>MQINFLEYQKGNKKSQPITEVERFKYASLLEQLDLTNETVIFITRRGKPLIVDVQYSDEIKYLPWNHSSDDFVRCAIPNEVGELLPQTLKSNSHCYLHHLIWYLHHKVPPKAELAHINKIPWDNRIANLREVSQEYHLLSRRESSQQNDTKACSIQWDALLNKWAVRDGDLDIGVFDSRLEAAKALVNYLEKL</sequence>
<dbReference type="InterPro" id="IPR044925">
    <property type="entry name" value="His-Me_finger_sf"/>
</dbReference>
<dbReference type="OrthoDB" id="388551at2"/>
<keyword evidence="3" id="KW-1185">Reference proteome</keyword>
<evidence type="ECO:0000313" key="2">
    <source>
        <dbReference type="EMBL" id="VEP12511.1"/>
    </source>
</evidence>
<reference evidence="2 3" key="1">
    <citation type="submission" date="2019-01" db="EMBL/GenBank/DDBJ databases">
        <authorList>
            <person name="Brito A."/>
        </authorList>
    </citation>
    <scope>NUCLEOTIDE SEQUENCE [LARGE SCALE GENOMIC DNA]</scope>
    <source>
        <strain evidence="2">1</strain>
    </source>
</reference>
<feature type="domain" description="HNH nuclease" evidence="1">
    <location>
        <begin position="95"/>
        <end position="137"/>
    </location>
</feature>
<name>A0A563VM68_9CYAN</name>
<dbReference type="Pfam" id="PF13392">
    <property type="entry name" value="HNH_3"/>
    <property type="match status" value="1"/>
</dbReference>
<dbReference type="AlphaFoldDB" id="A0A563VM68"/>
<dbReference type="Proteomes" id="UP000320055">
    <property type="component" value="Unassembled WGS sequence"/>
</dbReference>
<dbReference type="InterPro" id="IPR003615">
    <property type="entry name" value="HNH_nuc"/>
</dbReference>
<gene>
    <name evidence="2" type="ORF">H1P_1510002</name>
</gene>
<accession>A0A563VM68</accession>
<proteinExistence type="predicted"/>
<evidence type="ECO:0000259" key="1">
    <source>
        <dbReference type="Pfam" id="PF13392"/>
    </source>
</evidence>
<protein>
    <recommendedName>
        <fullName evidence="1">HNH nuclease domain-containing protein</fullName>
    </recommendedName>
</protein>